<proteinExistence type="predicted"/>
<protein>
    <submittedName>
        <fullName evidence="1">GerMN domain-containing protein</fullName>
    </submittedName>
</protein>
<name>A0ABY4NZS9_9PSEU</name>
<sequence length="175" mass="17702">MRWIGLLLVLVLAGCGVRPTNPVSAGDPPVGAAPGPILYFLQAGELQPVVRATGHLGTVADAVALLLAGPTPDEYAVNYASMLPPGAIGASVGTLDQGVVTVHLTVPLDVLPETAKDQIVCTVIAVHAQAGASAYGVVVRLAGPPGVMPADEYVTTKARPDGAEAAQGRTCPLIR</sequence>
<dbReference type="RefSeq" id="WP_249466330.1">
    <property type="nucleotide sequence ID" value="NZ_CP091196.1"/>
</dbReference>
<gene>
    <name evidence="1" type="ORF">L1857_23450</name>
</gene>
<organism evidence="1 2">
    <name type="scientific">Amycolatopsis thermalba</name>
    <dbReference type="NCBI Taxonomy" id="944492"/>
    <lineage>
        <taxon>Bacteria</taxon>
        <taxon>Bacillati</taxon>
        <taxon>Actinomycetota</taxon>
        <taxon>Actinomycetes</taxon>
        <taxon>Pseudonocardiales</taxon>
        <taxon>Pseudonocardiaceae</taxon>
        <taxon>Amycolatopsis</taxon>
    </lineage>
</organism>
<evidence type="ECO:0000313" key="2">
    <source>
        <dbReference type="Proteomes" id="UP000830158"/>
    </source>
</evidence>
<dbReference type="EMBL" id="CP091196">
    <property type="protein sequence ID" value="UQS25557.1"/>
    <property type="molecule type" value="Genomic_DNA"/>
</dbReference>
<evidence type="ECO:0000313" key="1">
    <source>
        <dbReference type="EMBL" id="UQS25557.1"/>
    </source>
</evidence>
<keyword evidence="2" id="KW-1185">Reference proteome</keyword>
<accession>A0ABY4NZS9</accession>
<reference evidence="1" key="1">
    <citation type="submission" date="2022-01" db="EMBL/GenBank/DDBJ databases">
        <title>PSI-footprinting approach for the identification of protein synthesis inhibitor producers.</title>
        <authorList>
            <person name="Handel F."/>
            <person name="Kulik A."/>
            <person name="Wex K.W."/>
            <person name="Berscheid A."/>
            <person name="Saur J.S."/>
            <person name="Winkler A."/>
            <person name="Wibberg D."/>
            <person name="Kalinowski J."/>
            <person name="Broetz-Oesterhelt H."/>
            <person name="Mast Y."/>
        </authorList>
    </citation>
    <scope>NUCLEOTIDE SEQUENCE</scope>
    <source>
        <strain evidence="1">KNN 49.3e</strain>
    </source>
</reference>
<dbReference type="PROSITE" id="PS51257">
    <property type="entry name" value="PROKAR_LIPOPROTEIN"/>
    <property type="match status" value="1"/>
</dbReference>
<dbReference type="Proteomes" id="UP000830158">
    <property type="component" value="Chromosome"/>
</dbReference>